<gene>
    <name evidence="3" type="ORF">FB381_3896</name>
</gene>
<feature type="transmembrane region" description="Helical" evidence="2">
    <location>
        <begin position="169"/>
        <end position="191"/>
    </location>
</feature>
<keyword evidence="2" id="KW-0812">Transmembrane</keyword>
<accession>A0A543ABJ2</accession>
<evidence type="ECO:0000313" key="3">
    <source>
        <dbReference type="EMBL" id="TQL69973.1"/>
    </source>
</evidence>
<evidence type="ECO:0000313" key="4">
    <source>
        <dbReference type="Proteomes" id="UP000320209"/>
    </source>
</evidence>
<keyword evidence="4" id="KW-1185">Reference proteome</keyword>
<keyword evidence="2" id="KW-0472">Membrane</keyword>
<proteinExistence type="predicted"/>
<dbReference type="RefSeq" id="WP_141781784.1">
    <property type="nucleotide sequence ID" value="NZ_VFOV01000001.1"/>
</dbReference>
<reference evidence="3 4" key="1">
    <citation type="submission" date="2019-06" db="EMBL/GenBank/DDBJ databases">
        <title>Sequencing the genomes of 1000 actinobacteria strains.</title>
        <authorList>
            <person name="Klenk H.-P."/>
        </authorList>
    </citation>
    <scope>NUCLEOTIDE SEQUENCE [LARGE SCALE GENOMIC DNA]</scope>
    <source>
        <strain evidence="3 4">DSM 25218</strain>
    </source>
</reference>
<keyword evidence="2" id="KW-1133">Transmembrane helix</keyword>
<sequence>MDFWELAMILLRRWYAFVPVLLATVGLTYFGTEAPETIHHAQSTVLVTRIPDDLAGLNPYARDETTAQTMATIMGSPEAREEVIAAGGSEVFTVTPAAERSALLLVQGSAGADEEALATTSVVIEAMQERLQALQTEAGVKPRAPRSRVVVVSPPSLAAPETGSRLRELGVGIAVGGLLAVAVALAVEGLARRRAKKRSAEDPAAPVVEDAAESGDAEESAAQEQTDREPADEASASSDEDPSAEPERELLSR</sequence>
<dbReference type="Proteomes" id="UP000320209">
    <property type="component" value="Unassembled WGS sequence"/>
</dbReference>
<protein>
    <recommendedName>
        <fullName evidence="5">Capsular polysaccharide biosynthesis protein</fullName>
    </recommendedName>
</protein>
<feature type="compositionally biased region" description="Acidic residues" evidence="1">
    <location>
        <begin position="210"/>
        <end position="221"/>
    </location>
</feature>
<evidence type="ECO:0008006" key="5">
    <source>
        <dbReference type="Google" id="ProtNLM"/>
    </source>
</evidence>
<name>A0A543ABJ2_9ACTN</name>
<evidence type="ECO:0000256" key="2">
    <source>
        <dbReference type="SAM" id="Phobius"/>
    </source>
</evidence>
<feature type="region of interest" description="Disordered" evidence="1">
    <location>
        <begin position="194"/>
        <end position="253"/>
    </location>
</feature>
<organism evidence="3 4">
    <name type="scientific">Nocardioides albertanoniae</name>
    <dbReference type="NCBI Taxonomy" id="1175486"/>
    <lineage>
        <taxon>Bacteria</taxon>
        <taxon>Bacillati</taxon>
        <taxon>Actinomycetota</taxon>
        <taxon>Actinomycetes</taxon>
        <taxon>Propionibacteriales</taxon>
        <taxon>Nocardioidaceae</taxon>
        <taxon>Nocardioides</taxon>
    </lineage>
</organism>
<dbReference type="EMBL" id="VFOV01000001">
    <property type="protein sequence ID" value="TQL69973.1"/>
    <property type="molecule type" value="Genomic_DNA"/>
</dbReference>
<dbReference type="AlphaFoldDB" id="A0A543ABJ2"/>
<dbReference type="OrthoDB" id="3695950at2"/>
<evidence type="ECO:0000256" key="1">
    <source>
        <dbReference type="SAM" id="MobiDB-lite"/>
    </source>
</evidence>
<comment type="caution">
    <text evidence="3">The sequence shown here is derived from an EMBL/GenBank/DDBJ whole genome shotgun (WGS) entry which is preliminary data.</text>
</comment>